<comment type="caution">
    <text evidence="3">The sequence shown here is derived from an EMBL/GenBank/DDBJ whole genome shotgun (WGS) entry which is preliminary data.</text>
</comment>
<proteinExistence type="predicted"/>
<evidence type="ECO:0000259" key="2">
    <source>
        <dbReference type="Pfam" id="PF13482"/>
    </source>
</evidence>
<dbReference type="EMBL" id="JAERTX010000007">
    <property type="protein sequence ID" value="MBM9460139.1"/>
    <property type="molecule type" value="Genomic_DNA"/>
</dbReference>
<feature type="domain" description="YprB ribonuclease H-like" evidence="2">
    <location>
        <begin position="368"/>
        <end position="539"/>
    </location>
</feature>
<dbReference type="InterPro" id="IPR029470">
    <property type="entry name" value="PDDEXK_4"/>
</dbReference>
<dbReference type="RefSeq" id="WP_205291451.1">
    <property type="nucleotide sequence ID" value="NZ_CP074406.1"/>
</dbReference>
<dbReference type="Pfam" id="PF14281">
    <property type="entry name" value="PDDEXK_4"/>
    <property type="match status" value="1"/>
</dbReference>
<gene>
    <name evidence="3" type="ORF">JK386_09505</name>
</gene>
<sequence length="1107" mass="121085">MTPAPPLGGYPAKRCPRVTHNKYSPDAPPEPEQNEAVKEKLAKGRELEAVVFSRLDAVPGCVRVSSELEWTAAIEETMQLIADGADLILDGRLPDAGGRSGAPDVLVRVPGGYLPVDVKNHQTVAASRKQTVLLSTASAPAARFEVAGLSNKGGRWEDDAFQLAHYNRMLEDLGLHPGDGHWGGIIGTSDLAAQTGGEVAITWYDLDELTVQTYSASAADNRAKRNLMERYDHEFGFRRKVARAALNGGELVRPLGTAECGECPWLSYCKEVAGDDDPSFAITAGQLNTRQWLFLREHGGDTLDGLASLDVDAVADEFVAQSARSQSPRKRLEDVVRRARMTLDGVHFEPLTSWADVEIPTADVEIDFDIEWDNDRHIYQWGVYVRHDQDDATGHYYEELLTLDPLDAAGEEALARQFAGLIDGLFAKADAEGKTAKIYHWSHPEKSETRKFSFVADALEGRTCDLRKWYSDNFFALGGAGLKNVAPLFDFEWDVEMAGGANSLAMIEQARKDGPGSAAAEWVLKYNTSDVKAQAAIRDGLRAARADALGEPLPVRRPAAPITSAASSAAGLDEKPFPGFAAASAKLAELAVHPGIRSALTKVPNVWKIAAYRSTSYETRYSRFFAWLLNPRETHKLGTWPMELLLDYMKDQSYVPMVVGADGEPTTFDDEGDLAPDERSEHPVAARTQVKPEHTNRHLDGFMDIWAIDHAHRWALAIEAKMGAVLSHNQLEKYEAATNGEIADNGGGYTRFLMTYSPQDLQGVKDGWLQVTYEQLHPLLDQVIDRANRSAEEARGAGDVDAEHHWRTVAFLVQQWKEDQNTLTFPVGDVLTEHVLTSPGLPTALASYLANRELESDPEAAFKLEPGTSPAFIEAVAEAQAIGFEENATRAAALEEAVQALEVTPSVLGQLVDLCWSERPTGKVERTSADVAKQLVGPLITAIAARLSVDPELAAGDLAAPTDELKALGLTRVVRTGGRGMGLRLYLRDAEKPSEQTSQPQLYLSAGGGEPMFPNDLLQYYHPEGYARAGLLLPPRRVRDLYNADDTISPATIDGIVDAVRALLSHIRAVHSDPLPGRTDAERIWHACSNTCLFEHGWANPPRSPKE</sequence>
<feature type="region of interest" description="Disordered" evidence="1">
    <location>
        <begin position="665"/>
        <end position="687"/>
    </location>
</feature>
<dbReference type="Pfam" id="PF13482">
    <property type="entry name" value="RNase_H_2"/>
    <property type="match status" value="1"/>
</dbReference>
<evidence type="ECO:0000313" key="3">
    <source>
        <dbReference type="EMBL" id="MBM9460139.1"/>
    </source>
</evidence>
<dbReference type="InterPro" id="IPR038720">
    <property type="entry name" value="YprB_RNase_H-like_dom"/>
</dbReference>
<accession>A0A938Y6J5</accession>
<organism evidence="3 4">
    <name type="scientific">Nocardioides faecalis</name>
    <dbReference type="NCBI Taxonomy" id="2803858"/>
    <lineage>
        <taxon>Bacteria</taxon>
        <taxon>Bacillati</taxon>
        <taxon>Actinomycetota</taxon>
        <taxon>Actinomycetes</taxon>
        <taxon>Propionibacteriales</taxon>
        <taxon>Nocardioidaceae</taxon>
        <taxon>Nocardioides</taxon>
    </lineage>
</organism>
<feature type="compositionally biased region" description="Basic and acidic residues" evidence="1">
    <location>
        <begin position="676"/>
        <end position="687"/>
    </location>
</feature>
<name>A0A938Y6J5_9ACTN</name>
<evidence type="ECO:0000256" key="1">
    <source>
        <dbReference type="SAM" id="MobiDB-lite"/>
    </source>
</evidence>
<feature type="region of interest" description="Disordered" evidence="1">
    <location>
        <begin position="1"/>
        <end position="35"/>
    </location>
</feature>
<dbReference type="Proteomes" id="UP000663791">
    <property type="component" value="Unassembled WGS sequence"/>
</dbReference>
<keyword evidence="4" id="KW-1185">Reference proteome</keyword>
<reference evidence="3" key="1">
    <citation type="submission" date="2021-01" db="EMBL/GenBank/DDBJ databases">
        <title>Novel species in genus Nocardioides.</title>
        <authorList>
            <person name="Zhang G."/>
        </authorList>
    </citation>
    <scope>NUCLEOTIDE SEQUENCE</scope>
    <source>
        <strain evidence="3">Zg-536</strain>
    </source>
</reference>
<protein>
    <submittedName>
        <fullName evidence="3">PD-(D/E)XK nuclease family protein</fullName>
    </submittedName>
</protein>
<evidence type="ECO:0000313" key="4">
    <source>
        <dbReference type="Proteomes" id="UP000663791"/>
    </source>
</evidence>
<dbReference type="AlphaFoldDB" id="A0A938Y6J5"/>